<dbReference type="SUPFAM" id="SSF55347">
    <property type="entry name" value="Glyceraldehyde-3-phosphate dehydrogenase-like, C-terminal domain"/>
    <property type="match status" value="1"/>
</dbReference>
<accession>R7QUA8</accession>
<dbReference type="PhylomeDB" id="R7QUA8"/>
<keyword evidence="2" id="KW-0808">Transferase</keyword>
<evidence type="ECO:0000313" key="5">
    <source>
        <dbReference type="EMBL" id="CDF41278.1"/>
    </source>
</evidence>
<evidence type="ECO:0000256" key="2">
    <source>
        <dbReference type="ARBA" id="ARBA00022679"/>
    </source>
</evidence>
<dbReference type="CDD" id="cd03358">
    <property type="entry name" value="LbH_WxcM_N_like"/>
    <property type="match status" value="1"/>
</dbReference>
<dbReference type="InterPro" id="IPR051450">
    <property type="entry name" value="Gfo/Idh/MocA_Oxidoreductases"/>
</dbReference>
<proteinExistence type="inferred from homology"/>
<organism evidence="5 6">
    <name type="scientific">Chondrus crispus</name>
    <name type="common">Carrageen Irish moss</name>
    <name type="synonym">Polymorpha crispa</name>
    <dbReference type="NCBI Taxonomy" id="2769"/>
    <lineage>
        <taxon>Eukaryota</taxon>
        <taxon>Rhodophyta</taxon>
        <taxon>Florideophyceae</taxon>
        <taxon>Rhodymeniophycidae</taxon>
        <taxon>Gigartinales</taxon>
        <taxon>Gigartinaceae</taxon>
        <taxon>Chondrus</taxon>
    </lineage>
</organism>
<dbReference type="PANTHER" id="PTHR43377:SF6">
    <property type="entry name" value="GFO_IDH_MOCA-LIKE OXIDOREDUCTASE N-TERMINAL DOMAIN-CONTAINING PROTEIN"/>
    <property type="match status" value="1"/>
</dbReference>
<dbReference type="InterPro" id="IPR000683">
    <property type="entry name" value="Gfo/Idh/MocA-like_OxRdtase_N"/>
</dbReference>
<evidence type="ECO:0000256" key="1">
    <source>
        <dbReference type="ARBA" id="ARBA00010928"/>
    </source>
</evidence>
<evidence type="ECO:0000259" key="4">
    <source>
        <dbReference type="Pfam" id="PF22725"/>
    </source>
</evidence>
<dbReference type="SUPFAM" id="SSF51161">
    <property type="entry name" value="Trimeric LpxA-like enzymes"/>
    <property type="match status" value="1"/>
</dbReference>
<dbReference type="Pfam" id="PF22725">
    <property type="entry name" value="GFO_IDH_MocA_C3"/>
    <property type="match status" value="1"/>
</dbReference>
<dbReference type="GO" id="GO:0000166">
    <property type="term" value="F:nucleotide binding"/>
    <property type="evidence" value="ECO:0007669"/>
    <property type="project" value="InterPro"/>
</dbReference>
<dbReference type="GO" id="GO:0016740">
    <property type="term" value="F:transferase activity"/>
    <property type="evidence" value="ECO:0007669"/>
    <property type="project" value="UniProtKB-KW"/>
</dbReference>
<name>R7QUA8_CHOCR</name>
<dbReference type="AlphaFoldDB" id="R7QUA8"/>
<dbReference type="OrthoDB" id="416253at2759"/>
<dbReference type="KEGG" id="ccp:CHC_T00007793001"/>
<dbReference type="InterPro" id="IPR036291">
    <property type="entry name" value="NAD(P)-bd_dom_sf"/>
</dbReference>
<dbReference type="STRING" id="2769.R7QUA8"/>
<dbReference type="SUPFAM" id="SSF51735">
    <property type="entry name" value="NAD(P)-binding Rossmann-fold domains"/>
    <property type="match status" value="1"/>
</dbReference>
<dbReference type="InterPro" id="IPR011004">
    <property type="entry name" value="Trimer_LpxA-like_sf"/>
</dbReference>
<keyword evidence="6" id="KW-1185">Reference proteome</keyword>
<comment type="similarity">
    <text evidence="1">Belongs to the Gfo/Idh/MocA family.</text>
</comment>
<dbReference type="Gene3D" id="3.30.360.10">
    <property type="entry name" value="Dihydrodipicolinate Reductase, domain 2"/>
    <property type="match status" value="1"/>
</dbReference>
<evidence type="ECO:0000259" key="3">
    <source>
        <dbReference type="Pfam" id="PF01408"/>
    </source>
</evidence>
<evidence type="ECO:0000313" key="6">
    <source>
        <dbReference type="Proteomes" id="UP000012073"/>
    </source>
</evidence>
<sequence>MLSFLAEKKSKLIVVGAGKWGLNHVSTAYQLQALVAVVDPHPNALDQARERLSPDTQVEYFGALSSAMQAHPEASIVVATPPATHYSIAKQAIHASRHVLVEKPLCVNVQHAAELTRLASYKKVTLMVDHLLQYSLQHRRLLQLVRTGFVGEVTRVRMSRMNFGTVRTEENVLWSFAPHDISILLSICGDQEPATVQCVGQKVVTCGIDDYIDMSLRFADGVQAQIEASWLHPLKERRLIVYGSKGALILNEAMPDDRAPKIQGFKWSAKRKADGSGVVIEKQEEDLISKLVDKPPLALAVEHFLECQSSDKPPQTDGKEGIRVLKVLSAAADSLSRDGARVDLSTGTQCPQVFVHSTAVVDSGAVIGPGTKIWHFSHIMPGAKLGPSCNVGQNVYIGGKASLGRNVKVQNNVSLYDAVTIADDVFLGPSCVLTNVKNPRSHVSRKDDYLPTTIGKGATIGANATIVCGVRIGSYSFIGAGAVVTKDIPAHALVYGNPATIHGWVSTTGTKLIQVADLGEGSKILQCTESKEVYCLHEKGRDGSGKPCLHVLVPIAFCLKGPSVEVGR</sequence>
<dbReference type="Pfam" id="PF01408">
    <property type="entry name" value="GFO_IDH_MocA"/>
    <property type="match status" value="1"/>
</dbReference>
<dbReference type="Pfam" id="PF00132">
    <property type="entry name" value="Hexapep"/>
    <property type="match status" value="2"/>
</dbReference>
<reference evidence="6" key="1">
    <citation type="journal article" date="2013" name="Proc. Natl. Acad. Sci. U.S.A.">
        <title>Genome structure and metabolic features in the red seaweed Chondrus crispus shed light on evolution of the Archaeplastida.</title>
        <authorList>
            <person name="Collen J."/>
            <person name="Porcel B."/>
            <person name="Carre W."/>
            <person name="Ball S.G."/>
            <person name="Chaparro C."/>
            <person name="Tonon T."/>
            <person name="Barbeyron T."/>
            <person name="Michel G."/>
            <person name="Noel B."/>
            <person name="Valentin K."/>
            <person name="Elias M."/>
            <person name="Artiguenave F."/>
            <person name="Arun A."/>
            <person name="Aury J.M."/>
            <person name="Barbosa-Neto J.F."/>
            <person name="Bothwell J.H."/>
            <person name="Bouget F.Y."/>
            <person name="Brillet L."/>
            <person name="Cabello-Hurtado F."/>
            <person name="Capella-Gutierrez S."/>
            <person name="Charrier B."/>
            <person name="Cladiere L."/>
            <person name="Cock J.M."/>
            <person name="Coelho S.M."/>
            <person name="Colleoni C."/>
            <person name="Czjzek M."/>
            <person name="Da Silva C."/>
            <person name="Delage L."/>
            <person name="Denoeud F."/>
            <person name="Deschamps P."/>
            <person name="Dittami S.M."/>
            <person name="Gabaldon T."/>
            <person name="Gachon C.M."/>
            <person name="Groisillier A."/>
            <person name="Herve C."/>
            <person name="Jabbari K."/>
            <person name="Katinka M."/>
            <person name="Kloareg B."/>
            <person name="Kowalczyk N."/>
            <person name="Labadie K."/>
            <person name="Leblanc C."/>
            <person name="Lopez P.J."/>
            <person name="McLachlan D.H."/>
            <person name="Meslet-Cladiere L."/>
            <person name="Moustafa A."/>
            <person name="Nehr Z."/>
            <person name="Nyvall Collen P."/>
            <person name="Panaud O."/>
            <person name="Partensky F."/>
            <person name="Poulain J."/>
            <person name="Rensing S.A."/>
            <person name="Rousvoal S."/>
            <person name="Samson G."/>
            <person name="Symeonidi A."/>
            <person name="Weissenbach J."/>
            <person name="Zambounis A."/>
            <person name="Wincker P."/>
            <person name="Boyen C."/>
        </authorList>
    </citation>
    <scope>NUCLEOTIDE SEQUENCE [LARGE SCALE GENOMIC DNA]</scope>
    <source>
        <strain evidence="6">cv. Stackhouse</strain>
    </source>
</reference>
<dbReference type="OMA" id="WLHPYKE"/>
<dbReference type="Gene3D" id="2.160.10.10">
    <property type="entry name" value="Hexapeptide repeat proteins"/>
    <property type="match status" value="1"/>
</dbReference>
<feature type="domain" description="GFO/IDH/MocA-like oxidoreductase" evidence="4">
    <location>
        <begin position="138"/>
        <end position="248"/>
    </location>
</feature>
<dbReference type="InterPro" id="IPR018357">
    <property type="entry name" value="Hexapep_transf_CS"/>
</dbReference>
<dbReference type="Proteomes" id="UP000012073">
    <property type="component" value="Unassembled WGS sequence"/>
</dbReference>
<dbReference type="PROSITE" id="PS00101">
    <property type="entry name" value="HEXAPEP_TRANSFERASES"/>
    <property type="match status" value="1"/>
</dbReference>
<dbReference type="EMBL" id="HG002339">
    <property type="protein sequence ID" value="CDF41278.1"/>
    <property type="molecule type" value="Genomic_DNA"/>
</dbReference>
<dbReference type="InterPro" id="IPR055170">
    <property type="entry name" value="GFO_IDH_MocA-like_dom"/>
</dbReference>
<dbReference type="RefSeq" id="XP_005711572.1">
    <property type="nucleotide sequence ID" value="XM_005711515.1"/>
</dbReference>
<protein>
    <submittedName>
        <fullName evidence="5">Uncharacterized protein</fullName>
    </submittedName>
</protein>
<dbReference type="InterPro" id="IPR001451">
    <property type="entry name" value="Hexapep"/>
</dbReference>
<gene>
    <name evidence="5" type="ORF">CHC_T00007793001</name>
</gene>
<feature type="domain" description="Gfo/Idh/MocA-like oxidoreductase N-terminal" evidence="3">
    <location>
        <begin position="12"/>
        <end position="130"/>
    </location>
</feature>
<dbReference type="Gene3D" id="3.40.50.720">
    <property type="entry name" value="NAD(P)-binding Rossmann-like Domain"/>
    <property type="match status" value="1"/>
</dbReference>
<dbReference type="GeneID" id="17319275"/>
<dbReference type="PANTHER" id="PTHR43377">
    <property type="entry name" value="BILIVERDIN REDUCTASE A"/>
    <property type="match status" value="1"/>
</dbReference>
<dbReference type="Gramene" id="CDF41278">
    <property type="protein sequence ID" value="CDF41278"/>
    <property type="gene ID" value="CHC_T00007793001"/>
</dbReference>